<feature type="transmembrane region" description="Helical" evidence="1">
    <location>
        <begin position="145"/>
        <end position="161"/>
    </location>
</feature>
<gene>
    <name evidence="4" type="ORF">BK670_26195</name>
</gene>
<feature type="transmembrane region" description="Helical" evidence="1">
    <location>
        <begin position="34"/>
        <end position="54"/>
    </location>
</feature>
<comment type="caution">
    <text evidence="4">The sequence shown here is derived from an EMBL/GenBank/DDBJ whole genome shotgun (WGS) entry which is preliminary data.</text>
</comment>
<feature type="transmembrane region" description="Helical" evidence="1">
    <location>
        <begin position="315"/>
        <end position="333"/>
    </location>
</feature>
<dbReference type="Pfam" id="PF19040">
    <property type="entry name" value="SGNH"/>
    <property type="match status" value="1"/>
</dbReference>
<dbReference type="GO" id="GO:0016747">
    <property type="term" value="F:acyltransferase activity, transferring groups other than amino-acyl groups"/>
    <property type="evidence" value="ECO:0007669"/>
    <property type="project" value="InterPro"/>
</dbReference>
<dbReference type="RefSeq" id="WP_123454507.1">
    <property type="nucleotide sequence ID" value="NZ_MOBX01000016.1"/>
</dbReference>
<protein>
    <submittedName>
        <fullName evidence="4">Acyltransferase</fullName>
    </submittedName>
</protein>
<feature type="transmembrane region" description="Helical" evidence="1">
    <location>
        <begin position="276"/>
        <end position="295"/>
    </location>
</feature>
<keyword evidence="4" id="KW-0808">Transferase</keyword>
<dbReference type="InterPro" id="IPR050879">
    <property type="entry name" value="Acyltransferase_3"/>
</dbReference>
<keyword evidence="4" id="KW-0012">Acyltransferase</keyword>
<feature type="transmembrane region" description="Helical" evidence="1">
    <location>
        <begin position="12"/>
        <end position="28"/>
    </location>
</feature>
<dbReference type="GO" id="GO:0016020">
    <property type="term" value="C:membrane"/>
    <property type="evidence" value="ECO:0007669"/>
    <property type="project" value="TreeGrafter"/>
</dbReference>
<proteinExistence type="predicted"/>
<dbReference type="InterPro" id="IPR043968">
    <property type="entry name" value="SGNH"/>
</dbReference>
<dbReference type="EMBL" id="MOBX01000016">
    <property type="protein sequence ID" value="RON77140.1"/>
    <property type="molecule type" value="Genomic_DNA"/>
</dbReference>
<evidence type="ECO:0000256" key="1">
    <source>
        <dbReference type="SAM" id="Phobius"/>
    </source>
</evidence>
<dbReference type="Pfam" id="PF01757">
    <property type="entry name" value="Acyl_transf_3"/>
    <property type="match status" value="1"/>
</dbReference>
<dbReference type="OrthoDB" id="9767863at2"/>
<organism evidence="4 5">
    <name type="scientific">Pseudomonas fluorescens</name>
    <dbReference type="NCBI Taxonomy" id="294"/>
    <lineage>
        <taxon>Bacteria</taxon>
        <taxon>Pseudomonadati</taxon>
        <taxon>Pseudomonadota</taxon>
        <taxon>Gammaproteobacteria</taxon>
        <taxon>Pseudomonadales</taxon>
        <taxon>Pseudomonadaceae</taxon>
        <taxon>Pseudomonas</taxon>
    </lineage>
</organism>
<feature type="transmembrane region" description="Helical" evidence="1">
    <location>
        <begin position="221"/>
        <end position="240"/>
    </location>
</feature>
<evidence type="ECO:0000259" key="3">
    <source>
        <dbReference type="Pfam" id="PF19040"/>
    </source>
</evidence>
<feature type="transmembrane region" description="Helical" evidence="1">
    <location>
        <begin position="75"/>
        <end position="94"/>
    </location>
</feature>
<dbReference type="AlphaFoldDB" id="A0A423M560"/>
<name>A0A423M560_PSEFL</name>
<feature type="transmembrane region" description="Helical" evidence="1">
    <location>
        <begin position="345"/>
        <end position="367"/>
    </location>
</feature>
<dbReference type="InterPro" id="IPR002656">
    <property type="entry name" value="Acyl_transf_3_dom"/>
</dbReference>
<dbReference type="PANTHER" id="PTHR23028">
    <property type="entry name" value="ACETYLTRANSFERASE"/>
    <property type="match status" value="1"/>
</dbReference>
<evidence type="ECO:0000259" key="2">
    <source>
        <dbReference type="Pfam" id="PF01757"/>
    </source>
</evidence>
<dbReference type="PANTHER" id="PTHR23028:SF53">
    <property type="entry name" value="ACYL_TRANSF_3 DOMAIN-CONTAINING PROTEIN"/>
    <property type="match status" value="1"/>
</dbReference>
<keyword evidence="1" id="KW-0812">Transmembrane</keyword>
<keyword evidence="1" id="KW-0472">Membrane</keyword>
<feature type="transmembrane region" description="Helical" evidence="1">
    <location>
        <begin position="246"/>
        <end position="264"/>
    </location>
</feature>
<dbReference type="GO" id="GO:0009103">
    <property type="term" value="P:lipopolysaccharide biosynthetic process"/>
    <property type="evidence" value="ECO:0007669"/>
    <property type="project" value="TreeGrafter"/>
</dbReference>
<keyword evidence="1" id="KW-1133">Transmembrane helix</keyword>
<evidence type="ECO:0000313" key="4">
    <source>
        <dbReference type="EMBL" id="RON77140.1"/>
    </source>
</evidence>
<sequence length="651" mass="72393">MHTFGNRRDIDGLRALAVIPVVLFHFGFSTFSGGFVGVDVFFVISGFLITTILFREISAQRFSFIDFWARRARRIIPALSVVMLVTLALGWLLLTAKDFSELGRTVRYQSLFISNILFMREDGYFQPASDLKPLLHTWSLAVEEQYYIFFPLLMAVLIRYVRHWRWMLFAVLLVSFGLNIANIEHKPEFTFFSLPTRAWELLCGAMLAVTPAPKQAVRPWLYQAVGLAGLAAVLVAVFTFDKSTVFPGWAALLPVLGTTALIWSGAQGASFTARLLSLRPLVWIGLLSYSLYLWHWPVFVYANAISIDGIQPVEAFGWMALALGLAWLSLRYIELPFREKRLLAGRNAMLTGALAAIVALVATGSAIRSADGVPQRLTGKALEYAQSREWRAGQMKCMLVTQDKSLDKACLVGGNEDVPATQLFWGDSHTAALLPAIESNARREGRPVWLYSMSACPPILSDDPRQRCKDFNEQTMERVRSLGVKDVVLASNWSLYVYGREDGDNKVLLNPHDNTAQAEQRMAAALKARVAALREAGVQVWLFKEVPLQRKGIINRLTSLARIGRSAEGLGRPLQEHLARQQFLSALFDSMSAADPGVHVIDPTPLMCANDVCSIEVNGHSQYKDEDHLSDLGSARLSPLFAPVLLGTSQN</sequence>
<dbReference type="Proteomes" id="UP000285378">
    <property type="component" value="Unassembled WGS sequence"/>
</dbReference>
<feature type="transmembrane region" description="Helical" evidence="1">
    <location>
        <begin position="166"/>
        <end position="183"/>
    </location>
</feature>
<feature type="domain" description="Acyltransferase 3" evidence="2">
    <location>
        <begin position="9"/>
        <end position="328"/>
    </location>
</feature>
<feature type="domain" description="SGNH" evidence="3">
    <location>
        <begin position="406"/>
        <end position="643"/>
    </location>
</feature>
<evidence type="ECO:0000313" key="5">
    <source>
        <dbReference type="Proteomes" id="UP000285378"/>
    </source>
</evidence>
<reference evidence="4 5" key="1">
    <citation type="submission" date="2016-10" db="EMBL/GenBank/DDBJ databases">
        <title>Comparative genome analysis of multiple Pseudomonas spp. focuses on biocontrol and plant growth promoting traits.</title>
        <authorList>
            <person name="Tao X.-Y."/>
            <person name="Taylor C.G."/>
        </authorList>
    </citation>
    <scope>NUCLEOTIDE SEQUENCE [LARGE SCALE GENOMIC DNA]</scope>
    <source>
        <strain evidence="4 5">28B5</strain>
    </source>
</reference>
<accession>A0A423M560</accession>